<proteinExistence type="predicted"/>
<feature type="region of interest" description="Disordered" evidence="1">
    <location>
        <begin position="86"/>
        <end position="137"/>
    </location>
</feature>
<evidence type="ECO:0000313" key="3">
    <source>
        <dbReference type="Proteomes" id="UP000325081"/>
    </source>
</evidence>
<dbReference type="OrthoDB" id="1926988at2759"/>
<dbReference type="PANTHER" id="PTHR47864:SF2">
    <property type="entry name" value="MYB_SANT-LIKE DNA-BINDING DOMAIN PROTEIN"/>
    <property type="match status" value="1"/>
</dbReference>
<dbReference type="Proteomes" id="UP000325081">
    <property type="component" value="Unassembled WGS sequence"/>
</dbReference>
<dbReference type="InterPro" id="IPR055314">
    <property type="entry name" value="At2g29880-like"/>
</dbReference>
<name>A0A5A7QKG9_STRAF</name>
<organism evidence="2 3">
    <name type="scientific">Striga asiatica</name>
    <name type="common">Asiatic witchweed</name>
    <name type="synonym">Buchnera asiatica</name>
    <dbReference type="NCBI Taxonomy" id="4170"/>
    <lineage>
        <taxon>Eukaryota</taxon>
        <taxon>Viridiplantae</taxon>
        <taxon>Streptophyta</taxon>
        <taxon>Embryophyta</taxon>
        <taxon>Tracheophyta</taxon>
        <taxon>Spermatophyta</taxon>
        <taxon>Magnoliopsida</taxon>
        <taxon>eudicotyledons</taxon>
        <taxon>Gunneridae</taxon>
        <taxon>Pentapetalae</taxon>
        <taxon>asterids</taxon>
        <taxon>lamiids</taxon>
        <taxon>Lamiales</taxon>
        <taxon>Orobanchaceae</taxon>
        <taxon>Buchnereae</taxon>
        <taxon>Striga</taxon>
    </lineage>
</organism>
<dbReference type="AlphaFoldDB" id="A0A5A7QKG9"/>
<dbReference type="EMBL" id="BKCP01007338">
    <property type="protein sequence ID" value="GER45853.1"/>
    <property type="molecule type" value="Genomic_DNA"/>
</dbReference>
<protein>
    <submittedName>
        <fullName evidence="2">Uncharacterized protein</fullName>
    </submittedName>
</protein>
<feature type="non-terminal residue" evidence="2">
    <location>
        <position position="1"/>
    </location>
</feature>
<reference evidence="3" key="1">
    <citation type="journal article" date="2019" name="Curr. Biol.">
        <title>Genome Sequence of Striga asiatica Provides Insight into the Evolution of Plant Parasitism.</title>
        <authorList>
            <person name="Yoshida S."/>
            <person name="Kim S."/>
            <person name="Wafula E.K."/>
            <person name="Tanskanen J."/>
            <person name="Kim Y.M."/>
            <person name="Honaas L."/>
            <person name="Yang Z."/>
            <person name="Spallek T."/>
            <person name="Conn C.E."/>
            <person name="Ichihashi Y."/>
            <person name="Cheong K."/>
            <person name="Cui S."/>
            <person name="Der J.P."/>
            <person name="Gundlach H."/>
            <person name="Jiao Y."/>
            <person name="Hori C."/>
            <person name="Ishida J.K."/>
            <person name="Kasahara H."/>
            <person name="Kiba T."/>
            <person name="Kim M.S."/>
            <person name="Koo N."/>
            <person name="Laohavisit A."/>
            <person name="Lee Y.H."/>
            <person name="Lumba S."/>
            <person name="McCourt P."/>
            <person name="Mortimer J.C."/>
            <person name="Mutuku J.M."/>
            <person name="Nomura T."/>
            <person name="Sasaki-Sekimoto Y."/>
            <person name="Seto Y."/>
            <person name="Wang Y."/>
            <person name="Wakatake T."/>
            <person name="Sakakibara H."/>
            <person name="Demura T."/>
            <person name="Yamaguchi S."/>
            <person name="Yoneyama K."/>
            <person name="Manabe R.I."/>
            <person name="Nelson D.C."/>
            <person name="Schulman A.H."/>
            <person name="Timko M.P."/>
            <person name="dePamphilis C.W."/>
            <person name="Choi D."/>
            <person name="Shirasu K."/>
        </authorList>
    </citation>
    <scope>NUCLEOTIDE SEQUENCE [LARGE SCALE GENOMIC DNA]</scope>
    <source>
        <strain evidence="3">cv. UVA1</strain>
    </source>
</reference>
<comment type="caution">
    <text evidence="2">The sequence shown here is derived from an EMBL/GenBank/DDBJ whole genome shotgun (WGS) entry which is preliminary data.</text>
</comment>
<feature type="compositionally biased region" description="Polar residues" evidence="1">
    <location>
        <begin position="101"/>
        <end position="113"/>
    </location>
</feature>
<evidence type="ECO:0000313" key="2">
    <source>
        <dbReference type="EMBL" id="GER45853.1"/>
    </source>
</evidence>
<dbReference type="PANTHER" id="PTHR47864">
    <property type="entry name" value="TRANSMEMBRANE PROTEIN"/>
    <property type="match status" value="1"/>
</dbReference>
<accession>A0A5A7QKG9</accession>
<gene>
    <name evidence="2" type="ORF">STAS_22835</name>
</gene>
<keyword evidence="3" id="KW-1185">Reference proteome</keyword>
<sequence length="202" mass="22994">NASVGEMQRRFLIRMMRRFDYGVLSHRKDLSLRTDPHLDYEDLRIAVANNTTKETYSIAIGDDTIEENRENGSLLDDFTYDPSSDAFIPSSTQDPFPPSPENSFMPTSTQQQCLEPRPPTRKRAKTGSQTKAASFDPKDTQDLIKKLTSNVEKFTRAIESIDTKEYNCWDLIKEIPGLTSEDRFTVLICLIPTQKSQSFLTG</sequence>
<evidence type="ECO:0000256" key="1">
    <source>
        <dbReference type="SAM" id="MobiDB-lite"/>
    </source>
</evidence>